<dbReference type="GO" id="GO:0016887">
    <property type="term" value="F:ATP hydrolysis activity"/>
    <property type="evidence" value="ECO:0007669"/>
    <property type="project" value="InterPro"/>
</dbReference>
<accession>A0A1W1E872</accession>
<gene>
    <name evidence="5" type="ORF">MNB_SV-4-1281</name>
</gene>
<keyword evidence="3 5" id="KW-0067">ATP-binding</keyword>
<keyword evidence="1" id="KW-0813">Transport</keyword>
<name>A0A1W1E872_9ZZZZ</name>
<dbReference type="InterPro" id="IPR027417">
    <property type="entry name" value="P-loop_NTPase"/>
</dbReference>
<dbReference type="SMART" id="SM00382">
    <property type="entry name" value="AAA"/>
    <property type="match status" value="1"/>
</dbReference>
<dbReference type="InterPro" id="IPR017871">
    <property type="entry name" value="ABC_transporter-like_CS"/>
</dbReference>
<dbReference type="InterPro" id="IPR003439">
    <property type="entry name" value="ABC_transporter-like_ATP-bd"/>
</dbReference>
<dbReference type="Gene3D" id="3.40.50.300">
    <property type="entry name" value="P-loop containing nucleotide triphosphate hydrolases"/>
    <property type="match status" value="1"/>
</dbReference>
<dbReference type="EMBL" id="FPIB01000010">
    <property type="protein sequence ID" value="SFV90165.1"/>
    <property type="molecule type" value="Genomic_DNA"/>
</dbReference>
<evidence type="ECO:0000313" key="5">
    <source>
        <dbReference type="EMBL" id="SFV90165.1"/>
    </source>
</evidence>
<feature type="domain" description="ABC transporter" evidence="4">
    <location>
        <begin position="2"/>
        <end position="221"/>
    </location>
</feature>
<evidence type="ECO:0000256" key="2">
    <source>
        <dbReference type="ARBA" id="ARBA00022741"/>
    </source>
</evidence>
<dbReference type="PROSITE" id="PS00675">
    <property type="entry name" value="SIGMA54_INTERACT_1"/>
    <property type="match status" value="1"/>
</dbReference>
<organism evidence="5">
    <name type="scientific">hydrothermal vent metagenome</name>
    <dbReference type="NCBI Taxonomy" id="652676"/>
    <lineage>
        <taxon>unclassified sequences</taxon>
        <taxon>metagenomes</taxon>
        <taxon>ecological metagenomes</taxon>
    </lineage>
</organism>
<dbReference type="SUPFAM" id="SSF52540">
    <property type="entry name" value="P-loop containing nucleoside triphosphate hydrolases"/>
    <property type="match status" value="1"/>
</dbReference>
<dbReference type="PANTHER" id="PTHR42781">
    <property type="entry name" value="SPERMIDINE/PUTRESCINE IMPORT ATP-BINDING PROTEIN POTA"/>
    <property type="match status" value="1"/>
</dbReference>
<dbReference type="Pfam" id="PF00005">
    <property type="entry name" value="ABC_tran"/>
    <property type="match status" value="1"/>
</dbReference>
<dbReference type="InterPro" id="IPR003593">
    <property type="entry name" value="AAA+_ATPase"/>
</dbReference>
<keyword evidence="2" id="KW-0547">Nucleotide-binding</keyword>
<dbReference type="AlphaFoldDB" id="A0A1W1E872"/>
<dbReference type="GO" id="GO:0005524">
    <property type="term" value="F:ATP binding"/>
    <property type="evidence" value="ECO:0007669"/>
    <property type="project" value="UniProtKB-KW"/>
</dbReference>
<evidence type="ECO:0000256" key="1">
    <source>
        <dbReference type="ARBA" id="ARBA00022448"/>
    </source>
</evidence>
<dbReference type="PROSITE" id="PS50893">
    <property type="entry name" value="ABC_TRANSPORTER_2"/>
    <property type="match status" value="1"/>
</dbReference>
<reference evidence="5" key="1">
    <citation type="submission" date="2016-10" db="EMBL/GenBank/DDBJ databases">
        <authorList>
            <person name="de Groot N.N."/>
        </authorList>
    </citation>
    <scope>NUCLEOTIDE SEQUENCE</scope>
</reference>
<dbReference type="PROSITE" id="PS00211">
    <property type="entry name" value="ABC_TRANSPORTER_1"/>
    <property type="match status" value="1"/>
</dbReference>
<dbReference type="InterPro" id="IPR025662">
    <property type="entry name" value="Sigma_54_int_dom_ATP-bd_1"/>
</dbReference>
<sequence>MLKMAFERQLCGSSGEMTLHVNMDVNKGDFVVIMGESGAGKSTLLRILAGLEDAGGSIIFEDEVWLGEKKKLPVQQRNVGFVFQDYALFDNMNLKENLLFVNADNKYAQTLLEMMEIAPIAQRNVRQLSGGQKQRVALARALMRRPKLLLMDEPLSALDPRMRRKLSSQIRMLHERFEMTTLMVSHDVTEAKAMASRLWFVENGQVVEYPLSMLDRLYEEG</sequence>
<evidence type="ECO:0000259" key="4">
    <source>
        <dbReference type="PROSITE" id="PS50893"/>
    </source>
</evidence>
<proteinExistence type="predicted"/>
<protein>
    <submittedName>
        <fullName evidence="5">Molybdenum transport ATP-binding protein ModC (TC 3.A.1.8.1)</fullName>
    </submittedName>
</protein>
<dbReference type="PANTHER" id="PTHR42781:SF4">
    <property type="entry name" value="SPERMIDINE_PUTRESCINE IMPORT ATP-BINDING PROTEIN POTA"/>
    <property type="match status" value="1"/>
</dbReference>
<dbReference type="InterPro" id="IPR050093">
    <property type="entry name" value="ABC_SmlMolc_Importer"/>
</dbReference>
<evidence type="ECO:0000256" key="3">
    <source>
        <dbReference type="ARBA" id="ARBA00022840"/>
    </source>
</evidence>